<name>A0ACC2TII7_9FUNG</name>
<dbReference type="Proteomes" id="UP001165960">
    <property type="component" value="Unassembled WGS sequence"/>
</dbReference>
<evidence type="ECO:0000313" key="1">
    <source>
        <dbReference type="EMBL" id="KAJ9074399.1"/>
    </source>
</evidence>
<keyword evidence="2" id="KW-1185">Reference proteome</keyword>
<comment type="caution">
    <text evidence="1">The sequence shown here is derived from an EMBL/GenBank/DDBJ whole genome shotgun (WGS) entry which is preliminary data.</text>
</comment>
<proteinExistence type="predicted"/>
<sequence>MLHPVAHSVQGGKMCADVFTIHQHKRGSQKQGLSSSQEKGRITDLIKYGNQGRENLSAAWEYLDDPRYYRHVCNILFERQLVMVGNKDQ</sequence>
<organism evidence="1 2">
    <name type="scientific">Entomophthora muscae</name>
    <dbReference type="NCBI Taxonomy" id="34485"/>
    <lineage>
        <taxon>Eukaryota</taxon>
        <taxon>Fungi</taxon>
        <taxon>Fungi incertae sedis</taxon>
        <taxon>Zoopagomycota</taxon>
        <taxon>Entomophthoromycotina</taxon>
        <taxon>Entomophthoromycetes</taxon>
        <taxon>Entomophthorales</taxon>
        <taxon>Entomophthoraceae</taxon>
        <taxon>Entomophthora</taxon>
    </lineage>
</organism>
<accession>A0ACC2TII7</accession>
<gene>
    <name evidence="1" type="ORF">DSO57_1006959</name>
</gene>
<dbReference type="EMBL" id="QTSX02002860">
    <property type="protein sequence ID" value="KAJ9074399.1"/>
    <property type="molecule type" value="Genomic_DNA"/>
</dbReference>
<protein>
    <submittedName>
        <fullName evidence="1">Uncharacterized protein</fullName>
    </submittedName>
</protein>
<reference evidence="1" key="1">
    <citation type="submission" date="2022-04" db="EMBL/GenBank/DDBJ databases">
        <title>Genome of the entomopathogenic fungus Entomophthora muscae.</title>
        <authorList>
            <person name="Elya C."/>
            <person name="Lovett B.R."/>
            <person name="Lee E."/>
            <person name="Macias A.M."/>
            <person name="Hajek A.E."/>
            <person name="De Bivort B.L."/>
            <person name="Kasson M.T."/>
            <person name="De Fine Licht H.H."/>
            <person name="Stajich J.E."/>
        </authorList>
    </citation>
    <scope>NUCLEOTIDE SEQUENCE</scope>
    <source>
        <strain evidence="1">Berkeley</strain>
    </source>
</reference>
<evidence type="ECO:0000313" key="2">
    <source>
        <dbReference type="Proteomes" id="UP001165960"/>
    </source>
</evidence>